<comment type="caution">
    <text evidence="2">The sequence shown here is derived from an EMBL/GenBank/DDBJ whole genome shotgun (WGS) entry which is preliminary data.</text>
</comment>
<gene>
    <name evidence="2" type="ORF">J1N35_014979</name>
</gene>
<evidence type="ECO:0000313" key="2">
    <source>
        <dbReference type="EMBL" id="KAH1098058.1"/>
    </source>
</evidence>
<feature type="non-terminal residue" evidence="2">
    <location>
        <position position="1"/>
    </location>
</feature>
<dbReference type="Proteomes" id="UP000828251">
    <property type="component" value="Unassembled WGS sequence"/>
</dbReference>
<keyword evidence="3" id="KW-1185">Reference proteome</keyword>
<name>A0A9D4A861_9ROSI</name>
<dbReference type="AlphaFoldDB" id="A0A9D4A861"/>
<accession>A0A9D4A861</accession>
<protein>
    <submittedName>
        <fullName evidence="2">Uncharacterized protein</fullName>
    </submittedName>
</protein>
<organism evidence="2 3">
    <name type="scientific">Gossypium stocksii</name>
    <dbReference type="NCBI Taxonomy" id="47602"/>
    <lineage>
        <taxon>Eukaryota</taxon>
        <taxon>Viridiplantae</taxon>
        <taxon>Streptophyta</taxon>
        <taxon>Embryophyta</taxon>
        <taxon>Tracheophyta</taxon>
        <taxon>Spermatophyta</taxon>
        <taxon>Magnoliopsida</taxon>
        <taxon>eudicotyledons</taxon>
        <taxon>Gunneridae</taxon>
        <taxon>Pentapetalae</taxon>
        <taxon>rosids</taxon>
        <taxon>malvids</taxon>
        <taxon>Malvales</taxon>
        <taxon>Malvaceae</taxon>
        <taxon>Malvoideae</taxon>
        <taxon>Gossypium</taxon>
    </lineage>
</organism>
<feature type="compositionally biased region" description="Polar residues" evidence="1">
    <location>
        <begin position="32"/>
        <end position="47"/>
    </location>
</feature>
<reference evidence="2 3" key="1">
    <citation type="journal article" date="2021" name="Plant Biotechnol. J.">
        <title>Multi-omics assisted identification of the key and species-specific regulatory components of drought-tolerant mechanisms in Gossypium stocksii.</title>
        <authorList>
            <person name="Yu D."/>
            <person name="Ke L."/>
            <person name="Zhang D."/>
            <person name="Wu Y."/>
            <person name="Sun Y."/>
            <person name="Mei J."/>
            <person name="Sun J."/>
            <person name="Sun Y."/>
        </authorList>
    </citation>
    <scope>NUCLEOTIDE SEQUENCE [LARGE SCALE GENOMIC DNA]</scope>
    <source>
        <strain evidence="3">cv. E1</strain>
        <tissue evidence="2">Leaf</tissue>
    </source>
</reference>
<feature type="region of interest" description="Disordered" evidence="1">
    <location>
        <begin position="1"/>
        <end position="53"/>
    </location>
</feature>
<evidence type="ECO:0000256" key="1">
    <source>
        <dbReference type="SAM" id="MobiDB-lite"/>
    </source>
</evidence>
<proteinExistence type="predicted"/>
<sequence length="53" mass="5874">NQKAKGNKKPSKSSIPPRMDRKKAKKSKDPKNNVSSAPRKGTSNQIAKSIWII</sequence>
<feature type="compositionally biased region" description="Basic residues" evidence="1">
    <location>
        <begin position="1"/>
        <end position="11"/>
    </location>
</feature>
<evidence type="ECO:0000313" key="3">
    <source>
        <dbReference type="Proteomes" id="UP000828251"/>
    </source>
</evidence>
<dbReference type="EMBL" id="JAIQCV010000005">
    <property type="protein sequence ID" value="KAH1098058.1"/>
    <property type="molecule type" value="Genomic_DNA"/>
</dbReference>